<evidence type="ECO:0000313" key="1">
    <source>
        <dbReference type="EMBL" id="CAH1793937.1"/>
    </source>
</evidence>
<dbReference type="EMBL" id="CAIIXF020000009">
    <property type="protein sequence ID" value="CAH1793937.1"/>
    <property type="molecule type" value="Genomic_DNA"/>
</dbReference>
<sequence>MKELHKAIILFCCIYIFGIFIRQVLYIANQKHYSKIMKGNHSKRSKPEGSSMEHLTHNVPPVPMDGPTTLDSELFKNGQITRPITLWSMDMHISPIHDLKTLLEPMGVKFIDKSLSVHCRITKTCNPVPPLRIINCRNGYHLTPELISKFYESYKDDPEMKTVSAFVCYHPPGMCELYRPFKKPLIIISSIRYELGRNAPNERWHKYNENLRHISKDPRNVIGGNNLYDANYIKYFTGIETKLIPSYCGYTNASYHPRRPEFLFASTRARNVASTGVQKGLEKRLREINSTAKVAQMRALYGHYKYSDLTNHPGIIHIPYQVSVMSMFEQYRMNIPLFVPSLDSLSEWHVKFNLLKERTWDSTFGKIPLKSRIQGVLSGIPDPNSDKNINAVKYWLQFSDFYQWPYITYYNSGEHLAEILHTITPEKLKNISSSMAVYNKNEQTKIKNTWKSILINTVS</sequence>
<dbReference type="Proteomes" id="UP000749559">
    <property type="component" value="Unassembled WGS sequence"/>
</dbReference>
<name>A0A8J1UK07_OWEFU</name>
<evidence type="ECO:0000313" key="2">
    <source>
        <dbReference type="Proteomes" id="UP000749559"/>
    </source>
</evidence>
<keyword evidence="2" id="KW-1185">Reference proteome</keyword>
<organism evidence="1 2">
    <name type="scientific">Owenia fusiformis</name>
    <name type="common">Polychaete worm</name>
    <dbReference type="NCBI Taxonomy" id="6347"/>
    <lineage>
        <taxon>Eukaryota</taxon>
        <taxon>Metazoa</taxon>
        <taxon>Spiralia</taxon>
        <taxon>Lophotrochozoa</taxon>
        <taxon>Annelida</taxon>
        <taxon>Polychaeta</taxon>
        <taxon>Sedentaria</taxon>
        <taxon>Canalipalpata</taxon>
        <taxon>Sabellida</taxon>
        <taxon>Oweniida</taxon>
        <taxon>Oweniidae</taxon>
        <taxon>Owenia</taxon>
    </lineage>
</organism>
<comment type="caution">
    <text evidence="1">The sequence shown here is derived from an EMBL/GenBank/DDBJ whole genome shotgun (WGS) entry which is preliminary data.</text>
</comment>
<dbReference type="OrthoDB" id="419709at2759"/>
<proteinExistence type="predicted"/>
<gene>
    <name evidence="1" type="ORF">OFUS_LOCUS18717</name>
</gene>
<protein>
    <submittedName>
        <fullName evidence="1">Uncharacterized protein</fullName>
    </submittedName>
</protein>
<dbReference type="AlphaFoldDB" id="A0A8J1UK07"/>
<accession>A0A8J1UK07</accession>
<reference evidence="1" key="1">
    <citation type="submission" date="2022-03" db="EMBL/GenBank/DDBJ databases">
        <authorList>
            <person name="Martin C."/>
        </authorList>
    </citation>
    <scope>NUCLEOTIDE SEQUENCE</scope>
</reference>